<dbReference type="EMBL" id="LR962863">
    <property type="protein sequence ID" value="CAD7358452.1"/>
    <property type="molecule type" value="Genomic_DNA"/>
</dbReference>
<evidence type="ECO:0000313" key="5">
    <source>
        <dbReference type="EMBL" id="SUM85761.1"/>
    </source>
</evidence>
<dbReference type="Proteomes" id="UP000572988">
    <property type="component" value="Unassembled WGS sequence"/>
</dbReference>
<evidence type="ECO:0000313" key="6">
    <source>
        <dbReference type="Proteomes" id="UP000264146"/>
    </source>
</evidence>
<feature type="region of interest" description="Disordered" evidence="1">
    <location>
        <begin position="74"/>
        <end position="93"/>
    </location>
</feature>
<accession>A0A7Z7VW16</accession>
<dbReference type="RefSeq" id="WP_016425753.1">
    <property type="nucleotide sequence ID" value="NZ_CABKRV010000002.1"/>
</dbReference>
<evidence type="ECO:0000313" key="3">
    <source>
        <dbReference type="EMBL" id="CAD7358452.1"/>
    </source>
</evidence>
<dbReference type="InterPro" id="IPR018604">
    <property type="entry name" value="YycI-like"/>
</dbReference>
<dbReference type="AlphaFoldDB" id="A0A7Z7VW16"/>
<name>A0A7Z7VW16_STASC</name>
<reference evidence="5" key="2">
    <citation type="submission" date="2018-06" db="EMBL/GenBank/DDBJ databases">
        <authorList>
            <consortium name="Pathogen Informatics"/>
            <person name="Doyle S."/>
        </authorList>
    </citation>
    <scope>NUCLEOTIDE SEQUENCE [LARGE SCALE GENOMIC DNA]</scope>
    <source>
        <strain evidence="5">NCTC12218</strain>
    </source>
</reference>
<proteinExistence type="predicted"/>
<evidence type="ECO:0000313" key="4">
    <source>
        <dbReference type="EMBL" id="NHA34674.1"/>
    </source>
</evidence>
<sequence length="259" mass="30150">MNWKRTKTLFILVFLLVNVCLIFVYQDKVNKSKISDAEHDNAVNFERENIKLPKSMPDVSHVKMQLVTARSKDFKEEAEDNSKAKVSNHGHTLSKEMDERVDVKVDPISHLKPYIDDKIYKGNEYQYHETSDGQIKYEQTYRGFPIMNNNRAELTFEVKGDSTKSYEQSTMEDILPSKGTNNEPKKVIRAREALEALYYNQYLKHGEEVESIRLGYYTVVKETNIQVLQANWEIKVKDKNGVHTYYVEAVSSNPQIIEQ</sequence>
<dbReference type="Proteomes" id="UP000264146">
    <property type="component" value="Chromosome"/>
</dbReference>
<dbReference type="EMBL" id="UHEF01000001">
    <property type="protein sequence ID" value="SUM85761.1"/>
    <property type="molecule type" value="Genomic_DNA"/>
</dbReference>
<dbReference type="GO" id="GO:0016020">
    <property type="term" value="C:membrane"/>
    <property type="evidence" value="ECO:0007669"/>
    <property type="project" value="InterPro"/>
</dbReference>
<dbReference type="Gene3D" id="2.40.128.690">
    <property type="entry name" value="YycH protein, domain 3-like"/>
    <property type="match status" value="1"/>
</dbReference>
<dbReference type="Pfam" id="PF09648">
    <property type="entry name" value="YycI"/>
    <property type="match status" value="1"/>
</dbReference>
<dbReference type="GeneID" id="93788807"/>
<evidence type="ECO:0000259" key="2">
    <source>
        <dbReference type="Pfam" id="PF09648"/>
    </source>
</evidence>
<feature type="compositionally biased region" description="Basic and acidic residues" evidence="1">
    <location>
        <begin position="74"/>
        <end position="83"/>
    </location>
</feature>
<reference evidence="4 7" key="1">
    <citation type="submission" date="2018-01" db="EMBL/GenBank/DDBJ databases">
        <title>Complete genome sequence of Staphylococcus Scheliferi isolated from human.</title>
        <authorList>
            <person name="Abouelkhair M.A."/>
            <person name="Bemis D.A."/>
            <person name="Kania S.A."/>
        </authorList>
    </citation>
    <scope>NUCLEOTIDE SEQUENCE [LARGE SCALE GENOMIC DNA]</scope>
    <source>
        <strain evidence="4 7">ATCC 43808</strain>
    </source>
</reference>
<evidence type="ECO:0000256" key="1">
    <source>
        <dbReference type="SAM" id="MobiDB-lite"/>
    </source>
</evidence>
<gene>
    <name evidence="5" type="primary">yycI_1</name>
    <name evidence="4" type="ORF">C1O36_09140</name>
    <name evidence="5" type="ORF">NCTC12218_00032</name>
</gene>
<evidence type="ECO:0000313" key="7">
    <source>
        <dbReference type="Proteomes" id="UP000572988"/>
    </source>
</evidence>
<dbReference type="EMBL" id="POVK01000031">
    <property type="protein sequence ID" value="NHA34674.1"/>
    <property type="molecule type" value="Genomic_DNA"/>
</dbReference>
<feature type="domain" description="Regulatory protein YycH-like" evidence="2">
    <location>
        <begin position="39"/>
        <end position="250"/>
    </location>
</feature>
<organism evidence="5">
    <name type="scientific">Staphylococcus schleiferi</name>
    <dbReference type="NCBI Taxonomy" id="1295"/>
    <lineage>
        <taxon>Bacteria</taxon>
        <taxon>Bacillati</taxon>
        <taxon>Bacillota</taxon>
        <taxon>Bacilli</taxon>
        <taxon>Bacillales</taxon>
        <taxon>Staphylococcaceae</taxon>
        <taxon>Staphylococcus</taxon>
    </lineage>
</organism>
<reference evidence="3 6" key="3">
    <citation type="submission" date="2020-11" db="EMBL/GenBank/DDBJ databases">
        <authorList>
            <consortium name="Pathogen Informatics"/>
        </authorList>
    </citation>
    <scope>NUCLEOTIDE SEQUENCE [LARGE SCALE GENOMIC DNA]</scope>
    <source>
        <strain evidence="3 6">NCTC12218</strain>
    </source>
</reference>
<protein>
    <submittedName>
        <fullName evidence="5">YycH family protein</fullName>
    </submittedName>
</protein>
<keyword evidence="7" id="KW-1185">Reference proteome</keyword>